<comment type="caution">
    <text evidence="2">The sequence shown here is derived from an EMBL/GenBank/DDBJ whole genome shotgun (WGS) entry which is preliminary data.</text>
</comment>
<gene>
    <name evidence="2" type="ORF">M6B38_402030</name>
</gene>
<keyword evidence="1" id="KW-0812">Transmembrane</keyword>
<dbReference type="AlphaFoldDB" id="A0AAX6FSJ7"/>
<proteinExistence type="predicted"/>
<accession>A0AAX6FSJ7</accession>
<sequence>MHFSLLCLELLVGLYFSLFLTGYVTGMLEDNVPFLWARARSQDIVVPHDRLRILELWLDLS</sequence>
<keyword evidence="3" id="KW-1185">Reference proteome</keyword>
<name>A0AAX6FSJ7_IRIPA</name>
<evidence type="ECO:0000313" key="3">
    <source>
        <dbReference type="Proteomes" id="UP001140949"/>
    </source>
</evidence>
<dbReference type="EMBL" id="JANAVB010026199">
    <property type="protein sequence ID" value="KAJ6819414.1"/>
    <property type="molecule type" value="Genomic_DNA"/>
</dbReference>
<evidence type="ECO:0000313" key="2">
    <source>
        <dbReference type="EMBL" id="KAJ6819414.1"/>
    </source>
</evidence>
<dbReference type="Proteomes" id="UP001140949">
    <property type="component" value="Unassembled WGS sequence"/>
</dbReference>
<reference evidence="2" key="1">
    <citation type="journal article" date="2023" name="GigaByte">
        <title>Genome assembly of the bearded iris, Iris pallida Lam.</title>
        <authorList>
            <person name="Bruccoleri R.E."/>
            <person name="Oakeley E.J."/>
            <person name="Faust A.M.E."/>
            <person name="Altorfer M."/>
            <person name="Dessus-Babus S."/>
            <person name="Burckhardt D."/>
            <person name="Oertli M."/>
            <person name="Naumann U."/>
            <person name="Petersen F."/>
            <person name="Wong J."/>
        </authorList>
    </citation>
    <scope>NUCLEOTIDE SEQUENCE</scope>
    <source>
        <strain evidence="2">GSM-AAB239-AS_SAM_17_03QT</strain>
    </source>
</reference>
<keyword evidence="1" id="KW-1133">Transmembrane helix</keyword>
<evidence type="ECO:0000256" key="1">
    <source>
        <dbReference type="SAM" id="Phobius"/>
    </source>
</evidence>
<reference evidence="2" key="2">
    <citation type="submission" date="2023-04" db="EMBL/GenBank/DDBJ databases">
        <authorList>
            <person name="Bruccoleri R.E."/>
            <person name="Oakeley E.J."/>
            <person name="Faust A.-M."/>
            <person name="Dessus-Babus S."/>
            <person name="Altorfer M."/>
            <person name="Burckhardt D."/>
            <person name="Oertli M."/>
            <person name="Naumann U."/>
            <person name="Petersen F."/>
            <person name="Wong J."/>
        </authorList>
    </citation>
    <scope>NUCLEOTIDE SEQUENCE</scope>
    <source>
        <strain evidence="2">GSM-AAB239-AS_SAM_17_03QT</strain>
        <tissue evidence="2">Leaf</tissue>
    </source>
</reference>
<protein>
    <submittedName>
        <fullName evidence="2">Uncharacterized protein</fullName>
    </submittedName>
</protein>
<organism evidence="2 3">
    <name type="scientific">Iris pallida</name>
    <name type="common">Sweet iris</name>
    <dbReference type="NCBI Taxonomy" id="29817"/>
    <lineage>
        <taxon>Eukaryota</taxon>
        <taxon>Viridiplantae</taxon>
        <taxon>Streptophyta</taxon>
        <taxon>Embryophyta</taxon>
        <taxon>Tracheophyta</taxon>
        <taxon>Spermatophyta</taxon>
        <taxon>Magnoliopsida</taxon>
        <taxon>Liliopsida</taxon>
        <taxon>Asparagales</taxon>
        <taxon>Iridaceae</taxon>
        <taxon>Iridoideae</taxon>
        <taxon>Irideae</taxon>
        <taxon>Iris</taxon>
    </lineage>
</organism>
<feature type="transmembrane region" description="Helical" evidence="1">
    <location>
        <begin position="7"/>
        <end position="28"/>
    </location>
</feature>
<keyword evidence="1" id="KW-0472">Membrane</keyword>